<dbReference type="AlphaFoldDB" id="A0AAV0KAV3"/>
<name>A0AAV0KAV3_9ROSI</name>
<evidence type="ECO:0000313" key="2">
    <source>
        <dbReference type="Proteomes" id="UP001154282"/>
    </source>
</evidence>
<organism evidence="1 2">
    <name type="scientific">Linum tenue</name>
    <dbReference type="NCBI Taxonomy" id="586396"/>
    <lineage>
        <taxon>Eukaryota</taxon>
        <taxon>Viridiplantae</taxon>
        <taxon>Streptophyta</taxon>
        <taxon>Embryophyta</taxon>
        <taxon>Tracheophyta</taxon>
        <taxon>Spermatophyta</taxon>
        <taxon>Magnoliopsida</taxon>
        <taxon>eudicotyledons</taxon>
        <taxon>Gunneridae</taxon>
        <taxon>Pentapetalae</taxon>
        <taxon>rosids</taxon>
        <taxon>fabids</taxon>
        <taxon>Malpighiales</taxon>
        <taxon>Linaceae</taxon>
        <taxon>Linum</taxon>
    </lineage>
</organism>
<protein>
    <submittedName>
        <fullName evidence="1">Uncharacterized protein</fullName>
    </submittedName>
</protein>
<feature type="non-terminal residue" evidence="1">
    <location>
        <position position="1"/>
    </location>
</feature>
<reference evidence="1" key="1">
    <citation type="submission" date="2022-08" db="EMBL/GenBank/DDBJ databases">
        <authorList>
            <person name="Gutierrez-Valencia J."/>
        </authorList>
    </citation>
    <scope>NUCLEOTIDE SEQUENCE</scope>
</reference>
<sequence>SLHIEPCATTDDYASQLLQARWLICAMNLSEDVHSSLDFRPGGPQSSQRFGAPVAVNSSKFRSFDREDRLLY</sequence>
<comment type="caution">
    <text evidence="1">The sequence shown here is derived from an EMBL/GenBank/DDBJ whole genome shotgun (WGS) entry which is preliminary data.</text>
</comment>
<dbReference type="Proteomes" id="UP001154282">
    <property type="component" value="Unassembled WGS sequence"/>
</dbReference>
<keyword evidence="2" id="KW-1185">Reference proteome</keyword>
<gene>
    <name evidence="1" type="ORF">LITE_LOCUS17481</name>
</gene>
<accession>A0AAV0KAV3</accession>
<dbReference type="EMBL" id="CAMGYJ010000005">
    <property type="protein sequence ID" value="CAI0417914.1"/>
    <property type="molecule type" value="Genomic_DNA"/>
</dbReference>
<proteinExistence type="predicted"/>
<evidence type="ECO:0000313" key="1">
    <source>
        <dbReference type="EMBL" id="CAI0417914.1"/>
    </source>
</evidence>